<dbReference type="InterPro" id="IPR000436">
    <property type="entry name" value="Sushi_SCR_CCP_dom"/>
</dbReference>
<dbReference type="SMART" id="SM00032">
    <property type="entry name" value="CCP"/>
    <property type="match status" value="5"/>
</dbReference>
<proteinExistence type="predicted"/>
<dbReference type="PANTHER" id="PTHR45656">
    <property type="entry name" value="PROTEIN CBR-CLEC-78"/>
    <property type="match status" value="1"/>
</dbReference>
<evidence type="ECO:0000313" key="8">
    <source>
        <dbReference type="EnsemblMetazoa" id="tetur03g09170.1"/>
    </source>
</evidence>
<feature type="domain" description="Sushi" evidence="7">
    <location>
        <begin position="116"/>
        <end position="184"/>
    </location>
</feature>
<evidence type="ECO:0000256" key="4">
    <source>
        <dbReference type="PROSITE-ProRule" id="PRU00302"/>
    </source>
</evidence>
<evidence type="ECO:0000313" key="9">
    <source>
        <dbReference type="Proteomes" id="UP000015104"/>
    </source>
</evidence>
<evidence type="ECO:0000259" key="6">
    <source>
        <dbReference type="PROSITE" id="PS50835"/>
    </source>
</evidence>
<dbReference type="Gene3D" id="2.10.70.10">
    <property type="entry name" value="Complement Module, domain 1"/>
    <property type="match status" value="5"/>
</dbReference>
<keyword evidence="4" id="KW-0768">Sushi</keyword>
<dbReference type="Proteomes" id="UP000015104">
    <property type="component" value="Unassembled WGS sequence"/>
</dbReference>
<dbReference type="PROSITE" id="PS50835">
    <property type="entry name" value="IG_LIKE"/>
    <property type="match status" value="1"/>
</dbReference>
<keyword evidence="2" id="KW-0677">Repeat</keyword>
<feature type="disulfide bond" evidence="4">
    <location>
        <begin position="356"/>
        <end position="383"/>
    </location>
</feature>
<dbReference type="InterPro" id="IPR007110">
    <property type="entry name" value="Ig-like_dom"/>
</dbReference>
<dbReference type="InterPro" id="IPR035976">
    <property type="entry name" value="Sushi/SCR/CCP_sf"/>
</dbReference>
<dbReference type="SUPFAM" id="SSF57535">
    <property type="entry name" value="Complement control module/SCR domain"/>
    <property type="match status" value="5"/>
</dbReference>
<feature type="domain" description="Sushi" evidence="7">
    <location>
        <begin position="445"/>
        <end position="503"/>
    </location>
</feature>
<evidence type="ECO:0000256" key="1">
    <source>
        <dbReference type="ARBA" id="ARBA00022729"/>
    </source>
</evidence>
<dbReference type="InterPro" id="IPR051277">
    <property type="entry name" value="SEZ6_CSMD_C4BPB_Regulators"/>
</dbReference>
<dbReference type="AlphaFoldDB" id="T1K0V1"/>
<feature type="disulfide bond" evidence="4">
    <location>
        <begin position="415"/>
        <end position="442"/>
    </location>
</feature>
<feature type="disulfide bond" evidence="4">
    <location>
        <begin position="294"/>
        <end position="321"/>
    </location>
</feature>
<evidence type="ECO:0000256" key="3">
    <source>
        <dbReference type="ARBA" id="ARBA00023157"/>
    </source>
</evidence>
<comment type="caution">
    <text evidence="4">Lacks conserved residue(s) required for the propagation of feature annotation.</text>
</comment>
<keyword evidence="9" id="KW-1185">Reference proteome</keyword>
<feature type="domain" description="Sushi" evidence="7">
    <location>
        <begin position="327"/>
        <end position="385"/>
    </location>
</feature>
<feature type="domain" description="Ig-like" evidence="6">
    <location>
        <begin position="197"/>
        <end position="294"/>
    </location>
</feature>
<name>T1K0V1_TETUR</name>
<dbReference type="CDD" id="cd00033">
    <property type="entry name" value="CCP"/>
    <property type="match status" value="4"/>
</dbReference>
<sequence>MKLFSSRLLFFHSVKLIILLIVYVSCDGDKPLPIVGTPCASPEVLVNGSPSPDILDMVTGGKSSSFTSIEEILFVGQLNPSDEKRICKIKCMKGVWVGPMCSSKPGSDVFEHPTFKECQLKPRSNELVITHNVSQIVLDQVQTFTDQSIIKVRCNDVGLYKFNGFSELQCIKGIWDHPLPKCEETTMHTNFSLDSPPSIVYSVTSGDIGITDSGELLVTPGTVLHLDCLFSRTNGDPEWTWTMAQRQYPTGWAVSEDSRNWKYHIECPPIDSSDPNRIMIVDGRKMHSQARFSCVEGYFLVGFDDIVCTPNGYWSHPLPNCQGNYTIECPPLSTEDPYLKMSTYNRTFGSRVYFSCPNGYRLNGLSSISCFKNNTWSNEIPQCEENTCPIPSTPSNGRLLDIGHYRTGDYVQYFCNSGYIMIGDGLSICLENGTWSKPTPICKASCEFPGEPTNGYLIPTKFHYNIGETISIVCKPDYRLQGSTILTCNSDGHWSVPLPFCKPAYPVI</sequence>
<accession>T1K0V1</accession>
<dbReference type="STRING" id="32264.T1K0V1"/>
<dbReference type="EMBL" id="CAEY01001145">
    <property type="status" value="NOT_ANNOTATED_CDS"/>
    <property type="molecule type" value="Genomic_DNA"/>
</dbReference>
<dbReference type="Pfam" id="PF00084">
    <property type="entry name" value="Sushi"/>
    <property type="match status" value="4"/>
</dbReference>
<feature type="disulfide bond" evidence="4">
    <location>
        <begin position="474"/>
        <end position="501"/>
    </location>
</feature>
<feature type="domain" description="Sushi" evidence="7">
    <location>
        <begin position="265"/>
        <end position="323"/>
    </location>
</feature>
<keyword evidence="3 4" id="KW-1015">Disulfide bond</keyword>
<dbReference type="HOGENOM" id="CLU_934841_0_0_1"/>
<feature type="domain" description="Sushi" evidence="7">
    <location>
        <begin position="386"/>
        <end position="444"/>
    </location>
</feature>
<evidence type="ECO:0000256" key="5">
    <source>
        <dbReference type="SAM" id="SignalP"/>
    </source>
</evidence>
<dbReference type="PROSITE" id="PS50923">
    <property type="entry name" value="SUSHI"/>
    <property type="match status" value="5"/>
</dbReference>
<protein>
    <submittedName>
        <fullName evidence="8">Uncharacterized protein</fullName>
    </submittedName>
</protein>
<evidence type="ECO:0000259" key="7">
    <source>
        <dbReference type="PROSITE" id="PS50923"/>
    </source>
</evidence>
<keyword evidence="1 5" id="KW-0732">Signal</keyword>
<organism evidence="8 9">
    <name type="scientific">Tetranychus urticae</name>
    <name type="common">Two-spotted spider mite</name>
    <dbReference type="NCBI Taxonomy" id="32264"/>
    <lineage>
        <taxon>Eukaryota</taxon>
        <taxon>Metazoa</taxon>
        <taxon>Ecdysozoa</taxon>
        <taxon>Arthropoda</taxon>
        <taxon>Chelicerata</taxon>
        <taxon>Arachnida</taxon>
        <taxon>Acari</taxon>
        <taxon>Acariformes</taxon>
        <taxon>Trombidiformes</taxon>
        <taxon>Prostigmata</taxon>
        <taxon>Eleutherengona</taxon>
        <taxon>Raphignathae</taxon>
        <taxon>Tetranychoidea</taxon>
        <taxon>Tetranychidae</taxon>
        <taxon>Tetranychus</taxon>
    </lineage>
</organism>
<reference evidence="8" key="2">
    <citation type="submission" date="2015-06" db="UniProtKB">
        <authorList>
            <consortium name="EnsemblMetazoa"/>
        </authorList>
    </citation>
    <scope>IDENTIFICATION</scope>
</reference>
<feature type="chain" id="PRO_5007728955" evidence="5">
    <location>
        <begin position="29"/>
        <end position="508"/>
    </location>
</feature>
<dbReference type="eggNOG" id="KOG4297">
    <property type="taxonomic scope" value="Eukaryota"/>
</dbReference>
<dbReference type="EnsemblMetazoa" id="tetur03g09170.1">
    <property type="protein sequence ID" value="tetur03g09170.1"/>
    <property type="gene ID" value="tetur03g09170"/>
</dbReference>
<feature type="signal peptide" evidence="5">
    <location>
        <begin position="1"/>
        <end position="28"/>
    </location>
</feature>
<dbReference type="PANTHER" id="PTHR45656:SF4">
    <property type="entry name" value="PROTEIN CBR-CLEC-78"/>
    <property type="match status" value="1"/>
</dbReference>
<evidence type="ECO:0000256" key="2">
    <source>
        <dbReference type="ARBA" id="ARBA00022737"/>
    </source>
</evidence>
<reference evidence="9" key="1">
    <citation type="submission" date="2011-08" db="EMBL/GenBank/DDBJ databases">
        <authorList>
            <person name="Rombauts S."/>
        </authorList>
    </citation>
    <scope>NUCLEOTIDE SEQUENCE</scope>
    <source>
        <strain evidence="9">London</strain>
    </source>
</reference>